<gene>
    <name evidence="2" type="ORF">A2704_02430</name>
</gene>
<evidence type="ECO:0000313" key="2">
    <source>
        <dbReference type="EMBL" id="OGG51618.1"/>
    </source>
</evidence>
<dbReference type="InterPro" id="IPR000182">
    <property type="entry name" value="GNAT_dom"/>
</dbReference>
<organism evidence="2 3">
    <name type="scientific">Candidatus Kaiserbacteria bacterium RIFCSPHIGHO2_01_FULL_54_36b</name>
    <dbReference type="NCBI Taxonomy" id="1798483"/>
    <lineage>
        <taxon>Bacteria</taxon>
        <taxon>Candidatus Kaiseribacteriota</taxon>
    </lineage>
</organism>
<name>A0A1F6CR12_9BACT</name>
<dbReference type="Pfam" id="PF00583">
    <property type="entry name" value="Acetyltransf_1"/>
    <property type="match status" value="1"/>
</dbReference>
<evidence type="ECO:0000313" key="3">
    <source>
        <dbReference type="Proteomes" id="UP000176445"/>
    </source>
</evidence>
<evidence type="ECO:0000259" key="1">
    <source>
        <dbReference type="Pfam" id="PF00583"/>
    </source>
</evidence>
<accession>A0A1F6CR12</accession>
<dbReference type="GO" id="GO:0016747">
    <property type="term" value="F:acyltransferase activity, transferring groups other than amino-acyl groups"/>
    <property type="evidence" value="ECO:0007669"/>
    <property type="project" value="InterPro"/>
</dbReference>
<dbReference type="Proteomes" id="UP000176445">
    <property type="component" value="Unassembled WGS sequence"/>
</dbReference>
<feature type="domain" description="N-acetyltransferase" evidence="1">
    <location>
        <begin position="46"/>
        <end position="119"/>
    </location>
</feature>
<sequence length="157" mass="17578">MACMNESTPSGEKYGRWEFITGDTKDKEDLKVLDVAAYGDEPRGLQNSPSGSGMILREGNRPIGFVFMDVDNGLRHDKSVLFISYLFILPKMRNPVLMAQLVSKLQNFAQKQHATHIGWGSQSPAMAHLSRRVDSSDSNIILLPLDQFRLDTFAYGI</sequence>
<dbReference type="AlphaFoldDB" id="A0A1F6CR12"/>
<dbReference type="Gene3D" id="3.40.630.30">
    <property type="match status" value="1"/>
</dbReference>
<protein>
    <recommendedName>
        <fullName evidence="1">N-acetyltransferase domain-containing protein</fullName>
    </recommendedName>
</protein>
<reference evidence="2 3" key="1">
    <citation type="journal article" date="2016" name="Nat. Commun.">
        <title>Thousands of microbial genomes shed light on interconnected biogeochemical processes in an aquifer system.</title>
        <authorList>
            <person name="Anantharaman K."/>
            <person name="Brown C.T."/>
            <person name="Hug L.A."/>
            <person name="Sharon I."/>
            <person name="Castelle C.J."/>
            <person name="Probst A.J."/>
            <person name="Thomas B.C."/>
            <person name="Singh A."/>
            <person name="Wilkins M.J."/>
            <person name="Karaoz U."/>
            <person name="Brodie E.L."/>
            <person name="Williams K.H."/>
            <person name="Hubbard S.S."/>
            <person name="Banfield J.F."/>
        </authorList>
    </citation>
    <scope>NUCLEOTIDE SEQUENCE [LARGE SCALE GENOMIC DNA]</scope>
</reference>
<dbReference type="SUPFAM" id="SSF55729">
    <property type="entry name" value="Acyl-CoA N-acyltransferases (Nat)"/>
    <property type="match status" value="1"/>
</dbReference>
<comment type="caution">
    <text evidence="2">The sequence shown here is derived from an EMBL/GenBank/DDBJ whole genome shotgun (WGS) entry which is preliminary data.</text>
</comment>
<dbReference type="InterPro" id="IPR016181">
    <property type="entry name" value="Acyl_CoA_acyltransferase"/>
</dbReference>
<proteinExistence type="predicted"/>
<dbReference type="EMBL" id="MFKW01000020">
    <property type="protein sequence ID" value="OGG51618.1"/>
    <property type="molecule type" value="Genomic_DNA"/>
</dbReference>